<sequence length="459" mass="51075">MRIVILGAGQVGGTLAQNLARENNDIFLIDQDETRLQELQYRLDIQTVRGNAAYPSVLIEAGIEQADMLIAVTNSDEINMMACQIAYSLFRTPTKIARIRSHNYYTYPQLFHNEHVPVDVCISPEKLVTDHIENLIDYPGVSQVLDFADGHVLMVTIKPMSSGLMVGKTIRQLHEHLQSIEARVVMVFRDKTVLEPQDDEHQIDGGDEVVFIASPQAIKQALIALGRYTHPNRRIIIAGGGHIGTELAQALEKRYRIKVIDRSPDRTHELVAQLHKGTVLQGDVADRDLLVNENIEFTDVFCAVTNDDEVNIMSCLQAKRLGARQVMALVNRNAYVDLIEGSNIDQAISPQLITIGSILTKLRRGNMVKVYRFQHGEAEAVELIIHGNAQTSKVVGRSMDQLNLPAGSSIAAIFREGQVLMVDSQLVLQSGDHIILLILKKKYISSIESLFQVSLSFVS</sequence>
<dbReference type="FunFam" id="3.40.50.720:FF:000042">
    <property type="entry name" value="Trk system potassium transporter TrkA"/>
    <property type="match status" value="1"/>
</dbReference>
<dbReference type="Pfam" id="PF02254">
    <property type="entry name" value="TrkA_N"/>
    <property type="match status" value="2"/>
</dbReference>
<dbReference type="EMBL" id="LNXT01000052">
    <property type="protein sequence ID" value="KTC66861.1"/>
    <property type="molecule type" value="Genomic_DNA"/>
</dbReference>
<dbReference type="OrthoDB" id="9775180at2"/>
<evidence type="ECO:0000256" key="5">
    <source>
        <dbReference type="ARBA" id="ARBA00023027"/>
    </source>
</evidence>
<evidence type="ECO:0000313" key="12">
    <source>
        <dbReference type="Proteomes" id="UP000255066"/>
    </source>
</evidence>
<gene>
    <name evidence="10" type="primary">ybaL_2</name>
    <name evidence="9" type="synonym">trkA</name>
    <name evidence="9" type="ORF">Lbir_3163</name>
    <name evidence="10" type="ORF">NCTC12437_02795</name>
</gene>
<dbReference type="GO" id="GO:0015079">
    <property type="term" value="F:potassium ion transmembrane transporter activity"/>
    <property type="evidence" value="ECO:0007669"/>
    <property type="project" value="InterPro"/>
</dbReference>
<dbReference type="InterPro" id="IPR003148">
    <property type="entry name" value="RCK_N"/>
</dbReference>
<keyword evidence="6" id="KW-0406">Ion transport</keyword>
<dbReference type="NCBIfam" id="NF007031">
    <property type="entry name" value="PRK09496.1-2"/>
    <property type="match status" value="1"/>
</dbReference>
<protein>
    <recommendedName>
        <fullName evidence="1">Trk system potassium uptake protein TrkA</fullName>
    </recommendedName>
</protein>
<feature type="domain" description="RCK C-terminal" evidence="8">
    <location>
        <begin position="368"/>
        <end position="453"/>
    </location>
</feature>
<reference evidence="9 11" key="1">
    <citation type="submission" date="2015-11" db="EMBL/GenBank/DDBJ databases">
        <title>Genomic analysis of 38 Legionella species identifies large and diverse effector repertoires.</title>
        <authorList>
            <person name="Burstein D."/>
            <person name="Amaro F."/>
            <person name="Zusman T."/>
            <person name="Lifshitz Z."/>
            <person name="Cohen O."/>
            <person name="Gilbert J.A."/>
            <person name="Pupko T."/>
            <person name="Shuman H.A."/>
            <person name="Segal G."/>
        </authorList>
    </citation>
    <scope>NUCLEOTIDE SEQUENCE [LARGE SCALE GENOMIC DNA]</scope>
    <source>
        <strain evidence="9 11">CDC#1407-AL-14</strain>
    </source>
</reference>
<dbReference type="Gene3D" id="3.40.50.720">
    <property type="entry name" value="NAD(P)-binding Rossmann-like Domain"/>
    <property type="match status" value="2"/>
</dbReference>
<proteinExistence type="predicted"/>
<organism evidence="10 12">
    <name type="scientific">Legionella birminghamensis</name>
    <dbReference type="NCBI Taxonomy" id="28083"/>
    <lineage>
        <taxon>Bacteria</taxon>
        <taxon>Pseudomonadati</taxon>
        <taxon>Pseudomonadota</taxon>
        <taxon>Gammaproteobacteria</taxon>
        <taxon>Legionellales</taxon>
        <taxon>Legionellaceae</taxon>
        <taxon>Legionella</taxon>
    </lineage>
</organism>
<keyword evidence="4" id="KW-0630">Potassium</keyword>
<dbReference type="Pfam" id="PF02080">
    <property type="entry name" value="TrkA_C"/>
    <property type="match status" value="2"/>
</dbReference>
<keyword evidence="11" id="KW-1185">Reference proteome</keyword>
<dbReference type="PRINTS" id="PR00335">
    <property type="entry name" value="KUPTAKETRKA"/>
</dbReference>
<evidence type="ECO:0000259" key="7">
    <source>
        <dbReference type="PROSITE" id="PS51201"/>
    </source>
</evidence>
<accession>A0A378IDF6</accession>
<dbReference type="PANTHER" id="PTHR43833">
    <property type="entry name" value="POTASSIUM CHANNEL PROTEIN 2-RELATED-RELATED"/>
    <property type="match status" value="1"/>
</dbReference>
<dbReference type="SUPFAM" id="SSF51735">
    <property type="entry name" value="NAD(P)-binding Rossmann-fold domains"/>
    <property type="match status" value="2"/>
</dbReference>
<evidence type="ECO:0000259" key="8">
    <source>
        <dbReference type="PROSITE" id="PS51202"/>
    </source>
</evidence>
<dbReference type="NCBIfam" id="NF007039">
    <property type="entry name" value="PRK09496.3-2"/>
    <property type="match status" value="1"/>
</dbReference>
<dbReference type="SUPFAM" id="SSF116726">
    <property type="entry name" value="TrkA C-terminal domain-like"/>
    <property type="match status" value="2"/>
</dbReference>
<dbReference type="InterPro" id="IPR050721">
    <property type="entry name" value="Trk_Ktr_HKT_K-transport"/>
</dbReference>
<dbReference type="PROSITE" id="PS51201">
    <property type="entry name" value="RCK_N"/>
    <property type="match status" value="2"/>
</dbReference>
<feature type="domain" description="RCK N-terminal" evidence="7">
    <location>
        <begin position="1"/>
        <end position="117"/>
    </location>
</feature>
<keyword evidence="5" id="KW-0520">NAD</keyword>
<evidence type="ECO:0000256" key="3">
    <source>
        <dbReference type="ARBA" id="ARBA00022538"/>
    </source>
</evidence>
<keyword evidence="2" id="KW-0813">Transport</keyword>
<dbReference type="NCBIfam" id="NF007032">
    <property type="entry name" value="PRK09496.1-4"/>
    <property type="match status" value="1"/>
</dbReference>
<reference evidence="10 12" key="2">
    <citation type="submission" date="2018-06" db="EMBL/GenBank/DDBJ databases">
        <authorList>
            <consortium name="Pathogen Informatics"/>
            <person name="Doyle S."/>
        </authorList>
    </citation>
    <scope>NUCLEOTIDE SEQUENCE [LARGE SCALE GENOMIC DNA]</scope>
    <source>
        <strain evidence="10 12">NCTC12437</strain>
    </source>
</reference>
<dbReference type="RefSeq" id="WP_058525144.1">
    <property type="nucleotide sequence ID" value="NZ_CAAAHV010000014.1"/>
</dbReference>
<evidence type="ECO:0000313" key="10">
    <source>
        <dbReference type="EMBL" id="STX32986.1"/>
    </source>
</evidence>
<name>A0A378IDF6_9GAMM</name>
<dbReference type="AlphaFoldDB" id="A0A378IDF6"/>
<dbReference type="Proteomes" id="UP000054735">
    <property type="component" value="Unassembled WGS sequence"/>
</dbReference>
<evidence type="ECO:0000313" key="11">
    <source>
        <dbReference type="Proteomes" id="UP000054735"/>
    </source>
</evidence>
<evidence type="ECO:0000256" key="1">
    <source>
        <dbReference type="ARBA" id="ARBA00017378"/>
    </source>
</evidence>
<evidence type="ECO:0000256" key="4">
    <source>
        <dbReference type="ARBA" id="ARBA00022958"/>
    </source>
</evidence>
<dbReference type="PANTHER" id="PTHR43833:SF5">
    <property type="entry name" value="TRK SYSTEM POTASSIUM UPTAKE PROTEIN TRKA"/>
    <property type="match status" value="1"/>
</dbReference>
<dbReference type="InterPro" id="IPR036721">
    <property type="entry name" value="RCK_C_sf"/>
</dbReference>
<evidence type="ECO:0000256" key="2">
    <source>
        <dbReference type="ARBA" id="ARBA00022448"/>
    </source>
</evidence>
<dbReference type="PROSITE" id="PS51202">
    <property type="entry name" value="RCK_C"/>
    <property type="match status" value="2"/>
</dbReference>
<dbReference type="Proteomes" id="UP000255066">
    <property type="component" value="Unassembled WGS sequence"/>
</dbReference>
<dbReference type="GO" id="GO:0005886">
    <property type="term" value="C:plasma membrane"/>
    <property type="evidence" value="ECO:0007669"/>
    <property type="project" value="InterPro"/>
</dbReference>
<dbReference type="InterPro" id="IPR006037">
    <property type="entry name" value="RCK_C"/>
</dbReference>
<evidence type="ECO:0000313" key="9">
    <source>
        <dbReference type="EMBL" id="KTC66861.1"/>
    </source>
</evidence>
<feature type="domain" description="RCK C-terminal" evidence="8">
    <location>
        <begin position="142"/>
        <end position="227"/>
    </location>
</feature>
<dbReference type="NCBIfam" id="NF007030">
    <property type="entry name" value="PRK09496.1-1"/>
    <property type="match status" value="1"/>
</dbReference>
<dbReference type="STRING" id="28083.Lbir_3163"/>
<dbReference type="Gene3D" id="3.30.70.1450">
    <property type="entry name" value="Regulator of K+ conductance, C-terminal domain"/>
    <property type="match status" value="2"/>
</dbReference>
<evidence type="ECO:0000256" key="6">
    <source>
        <dbReference type="ARBA" id="ARBA00023065"/>
    </source>
</evidence>
<dbReference type="InterPro" id="IPR036291">
    <property type="entry name" value="NAD(P)-bd_dom_sf"/>
</dbReference>
<dbReference type="EMBL" id="UGNW01000001">
    <property type="protein sequence ID" value="STX32986.1"/>
    <property type="molecule type" value="Genomic_DNA"/>
</dbReference>
<feature type="domain" description="RCK N-terminal" evidence="7">
    <location>
        <begin position="232"/>
        <end position="348"/>
    </location>
</feature>
<dbReference type="InterPro" id="IPR006036">
    <property type="entry name" value="K_uptake_TrkA"/>
</dbReference>
<keyword evidence="3" id="KW-0633">Potassium transport</keyword>